<feature type="domain" description="ABC transporter" evidence="5">
    <location>
        <begin position="7"/>
        <end position="235"/>
    </location>
</feature>
<dbReference type="Pfam" id="PF00005">
    <property type="entry name" value="ABC_tran"/>
    <property type="match status" value="1"/>
</dbReference>
<dbReference type="InterPro" id="IPR003593">
    <property type="entry name" value="AAA+_ATPase"/>
</dbReference>
<dbReference type="InterPro" id="IPR003439">
    <property type="entry name" value="ABC_transporter-like_ATP-bd"/>
</dbReference>
<evidence type="ECO:0000313" key="6">
    <source>
        <dbReference type="EMBL" id="NQX30612.1"/>
    </source>
</evidence>
<dbReference type="PROSITE" id="PS00211">
    <property type="entry name" value="ABC_TRANSPORTER_1"/>
    <property type="match status" value="1"/>
</dbReference>
<keyword evidence="3" id="KW-0547">Nucleotide-binding</keyword>
<comment type="caution">
    <text evidence="6">The sequence shown here is derived from an EMBL/GenBank/DDBJ whole genome shotgun (WGS) entry which is preliminary data.</text>
</comment>
<dbReference type="EMBL" id="JABMKV010000001">
    <property type="protein sequence ID" value="NQX30612.1"/>
    <property type="molecule type" value="Genomic_DNA"/>
</dbReference>
<accession>A0ABX2D9B8</accession>
<evidence type="ECO:0000256" key="3">
    <source>
        <dbReference type="ARBA" id="ARBA00022741"/>
    </source>
</evidence>
<dbReference type="Proteomes" id="UP000762110">
    <property type="component" value="Unassembled WGS sequence"/>
</dbReference>
<gene>
    <name evidence="6" type="ORF">HQN85_02685</name>
</gene>
<dbReference type="Gene3D" id="3.40.50.300">
    <property type="entry name" value="P-loop containing nucleotide triphosphate hydrolases"/>
    <property type="match status" value="1"/>
</dbReference>
<evidence type="ECO:0000256" key="4">
    <source>
        <dbReference type="ARBA" id="ARBA00022840"/>
    </source>
</evidence>
<evidence type="ECO:0000259" key="5">
    <source>
        <dbReference type="PROSITE" id="PS50893"/>
    </source>
</evidence>
<name>A0ABX2D9B8_9SPHI</name>
<dbReference type="InterPro" id="IPR027417">
    <property type="entry name" value="P-loop_NTPase"/>
</dbReference>
<dbReference type="SMART" id="SM00382">
    <property type="entry name" value="AAA"/>
    <property type="match status" value="1"/>
</dbReference>
<protein>
    <submittedName>
        <fullName evidence="6">ABC transporter ATP-binding protein</fullName>
    </submittedName>
</protein>
<dbReference type="InterPro" id="IPR017871">
    <property type="entry name" value="ABC_transporter-like_CS"/>
</dbReference>
<keyword evidence="2" id="KW-0813">Transport</keyword>
<dbReference type="SUPFAM" id="SSF52540">
    <property type="entry name" value="P-loop containing nucleoside triphosphate hydrolases"/>
    <property type="match status" value="1"/>
</dbReference>
<evidence type="ECO:0000313" key="7">
    <source>
        <dbReference type="Proteomes" id="UP000762110"/>
    </source>
</evidence>
<comment type="similarity">
    <text evidence="1">Belongs to the ABC transporter superfamily.</text>
</comment>
<keyword evidence="4 6" id="KW-0067">ATP-binding</keyword>
<dbReference type="GO" id="GO:0005524">
    <property type="term" value="F:ATP binding"/>
    <property type="evidence" value="ECO:0007669"/>
    <property type="project" value="UniProtKB-KW"/>
</dbReference>
<dbReference type="PANTHER" id="PTHR43335">
    <property type="entry name" value="ABC TRANSPORTER, ATP-BINDING PROTEIN"/>
    <property type="match status" value="1"/>
</dbReference>
<proteinExistence type="inferred from homology"/>
<evidence type="ECO:0000256" key="1">
    <source>
        <dbReference type="ARBA" id="ARBA00005417"/>
    </source>
</evidence>
<sequence length="304" mass="33887">MNNNYSIKTTGLTHVHTKGVKTLTDVNIAVKKGEIYGFLGPNGAGKTTTLRLILGLTKLQTGKIEIFGKDFASNRIEILRKVGSLIENPSLYGHLRANENLEVYRELYGATKARLIEVLKIVGLENTGNKKVRQFSLGMKQRLSVALALLPNPELLILDEPANGLDPTGIIELRELVKKLNKEEGMTILMSSHQLAEIEKMVTQVGIISKGQIIFQGSLPQLGQLQKKQSQLLIHTSDDQLAMQVLHSYKPELSGNAISVNYTDEKEIATMCRTLHDKQLDIYLLHPQQNNLEQLFMDLTTQHA</sequence>
<organism evidence="6 7">
    <name type="scientific">Pedobacter boryungensis</name>
    <dbReference type="NCBI Taxonomy" id="869962"/>
    <lineage>
        <taxon>Bacteria</taxon>
        <taxon>Pseudomonadati</taxon>
        <taxon>Bacteroidota</taxon>
        <taxon>Sphingobacteriia</taxon>
        <taxon>Sphingobacteriales</taxon>
        <taxon>Sphingobacteriaceae</taxon>
        <taxon>Pedobacter</taxon>
    </lineage>
</organism>
<dbReference type="RefSeq" id="WP_173268799.1">
    <property type="nucleotide sequence ID" value="NZ_JABMKV010000001.1"/>
</dbReference>
<dbReference type="PANTHER" id="PTHR43335:SF4">
    <property type="entry name" value="ABC TRANSPORTER, ATP-BINDING PROTEIN"/>
    <property type="match status" value="1"/>
</dbReference>
<keyword evidence="7" id="KW-1185">Reference proteome</keyword>
<evidence type="ECO:0000256" key="2">
    <source>
        <dbReference type="ARBA" id="ARBA00022448"/>
    </source>
</evidence>
<reference evidence="6 7" key="1">
    <citation type="submission" date="2020-05" db="EMBL/GenBank/DDBJ databases">
        <title>Description of Pedobacter foliorum sp. nov.</title>
        <authorList>
            <person name="Qi S."/>
            <person name="Carlier A."/>
            <person name="Cnockaert M."/>
            <person name="Vandamme P."/>
        </authorList>
    </citation>
    <scope>NUCLEOTIDE SEQUENCE [LARGE SCALE GENOMIC DNA]</scope>
    <source>
        <strain evidence="6 7">LMG 31300</strain>
    </source>
</reference>
<dbReference type="PROSITE" id="PS50893">
    <property type="entry name" value="ABC_TRANSPORTER_2"/>
    <property type="match status" value="1"/>
</dbReference>